<dbReference type="PANTHER" id="PTHR10127:SF780">
    <property type="entry name" value="METALLOENDOPEPTIDASE"/>
    <property type="match status" value="1"/>
</dbReference>
<dbReference type="GO" id="GO:0008270">
    <property type="term" value="F:zinc ion binding"/>
    <property type="evidence" value="ECO:0007669"/>
    <property type="project" value="UniProtKB-UniRule"/>
</dbReference>
<dbReference type="InterPro" id="IPR006026">
    <property type="entry name" value="Peptidase_Metallo"/>
</dbReference>
<evidence type="ECO:0000256" key="9">
    <source>
        <dbReference type="ARBA" id="ARBA00023180"/>
    </source>
</evidence>
<keyword evidence="2 10" id="KW-0479">Metal-binding</keyword>
<feature type="binding site" evidence="10">
    <location>
        <position position="319"/>
    </location>
    <ligand>
        <name>Zn(2+)</name>
        <dbReference type="ChEBI" id="CHEBI:29105"/>
        <note>catalytic</note>
    </ligand>
</feature>
<dbReference type="SMART" id="SM00209">
    <property type="entry name" value="TSP1"/>
    <property type="match status" value="2"/>
</dbReference>
<dbReference type="PROSITE" id="PS50092">
    <property type="entry name" value="TSP1"/>
    <property type="match status" value="1"/>
</dbReference>
<sequence length="832" mass="96065">MQLRLMWISILVAVSIVLCEVHGSNGENEERRIDKEAQKALRDSATQKSHWESFTENVKRRYFKQKGGAVIDQTNGRIVSYDEYYQSLKLKYTEKDWELKEDRKEDNYPEKLKKKLRDGESITQAEEAEFENEYGQYKSRPETTVFDLVNVINRGNDINLDEADIQHTPESIDINKYVKEHFRQQEQSGGGGKGYYKHIQNILIQKGKKEVDEEEDEVEGFEKKRDARRDRVYLWQDRIIPYEFSQELKSSANLIESALSEIQSKTCLHFVHKSSQHSNWIRFVDKSGCWSSVGKDFWKTGYQEISLGRNCLYKGIIMHEVMHALGFYHEQSRSDRDQYVEIFWENIPEGKMHNFEKHGQALTDFLKAPYDFQSLMHYGKYSFAKDSKKPTILSIMNKNTKIGQRNHLSPTDVFQINELYDCKNGGHGWSRWSSFGPCGKNCRKERARFCRDRKKDGAVSCENPKSTAMYSWGVDMEQKKCSQEECYAPKDGHWSKWGSWGECNVKCGEGVHSRRRKCDDPKPLYGGKNCNGSNVQTRKCLERRCGAGLYDCTFDIKNDPFCLWKPDESAEFNFKHISGTTPSSGTGPSKDHTTGTGSYAFIESSSPARKGWKARLVSPLFADGQKKCMTFYYNMNGHTIGALRVFVENIPTNERTKLFEKEGHQLDQWHKAELDIHPKGPSKIIIEAERGAGFQGDLAIDDITVKKGDCSGSVTTPKPKQKIVRRVGCYNDFGYFNGKRPFTKSKSFRNEIEWGTYMKSLQEVAMKCGAFARQHNHTYFAVQYWGECWTGSDDEINYGRDGESTGCFPPVKDQRGPYLVGMEFTNMVYRWE</sequence>
<dbReference type="PANTHER" id="PTHR10127">
    <property type="entry name" value="DISCOIDIN, CUB, EGF, LAMININ , AND ZINC METALLOPROTEASE DOMAIN CONTAINING"/>
    <property type="match status" value="1"/>
</dbReference>
<feature type="compositionally biased region" description="Low complexity" evidence="13">
    <location>
        <begin position="578"/>
        <end position="588"/>
    </location>
</feature>
<protein>
    <recommendedName>
        <fullName evidence="11">Metalloendopeptidase</fullName>
        <ecNumber evidence="11">3.4.24.-</ecNumber>
    </recommendedName>
</protein>
<dbReference type="PROSITE" id="PS51864">
    <property type="entry name" value="ASTACIN"/>
    <property type="match status" value="1"/>
</dbReference>
<accession>A0A7M5VG89</accession>
<dbReference type="InterPro" id="IPR000884">
    <property type="entry name" value="TSP1_rpt"/>
</dbReference>
<dbReference type="EC" id="3.4.24.-" evidence="11"/>
<dbReference type="SMART" id="SM00235">
    <property type="entry name" value="ZnMc"/>
    <property type="match status" value="1"/>
</dbReference>
<dbReference type="InterPro" id="IPR000998">
    <property type="entry name" value="MAM_dom"/>
</dbReference>
<dbReference type="GO" id="GO:0004222">
    <property type="term" value="F:metalloendopeptidase activity"/>
    <property type="evidence" value="ECO:0007669"/>
    <property type="project" value="UniProtKB-UniRule"/>
</dbReference>
<dbReference type="InterPro" id="IPR001506">
    <property type="entry name" value="Peptidase_M12A"/>
</dbReference>
<evidence type="ECO:0000256" key="6">
    <source>
        <dbReference type="ARBA" id="ARBA00023049"/>
    </source>
</evidence>
<evidence type="ECO:0000256" key="10">
    <source>
        <dbReference type="PROSITE-ProRule" id="PRU01211"/>
    </source>
</evidence>
<evidence type="ECO:0000259" key="15">
    <source>
        <dbReference type="PROSITE" id="PS51864"/>
    </source>
</evidence>
<dbReference type="SUPFAM" id="SSF49899">
    <property type="entry name" value="Concanavalin A-like lectins/glucanases"/>
    <property type="match status" value="1"/>
</dbReference>
<dbReference type="SUPFAM" id="SSF82895">
    <property type="entry name" value="TSP-1 type 1 repeat"/>
    <property type="match status" value="1"/>
</dbReference>
<dbReference type="Gene3D" id="2.20.100.10">
    <property type="entry name" value="Thrombospondin type-1 (TSP1) repeat"/>
    <property type="match status" value="1"/>
</dbReference>
<proteinExistence type="predicted"/>
<evidence type="ECO:0000256" key="1">
    <source>
        <dbReference type="ARBA" id="ARBA00022670"/>
    </source>
</evidence>
<evidence type="ECO:0000256" key="3">
    <source>
        <dbReference type="ARBA" id="ARBA00022729"/>
    </source>
</evidence>
<dbReference type="Gene3D" id="3.40.390.10">
    <property type="entry name" value="Collagenase (Catalytic Domain)"/>
    <property type="match status" value="1"/>
</dbReference>
<feature type="chain" id="PRO_5029948940" description="Metalloendopeptidase" evidence="11">
    <location>
        <begin position="27"/>
        <end position="832"/>
    </location>
</feature>
<dbReference type="RefSeq" id="XP_066931643.1">
    <property type="nucleotide sequence ID" value="XM_067075542.1"/>
</dbReference>
<dbReference type="InterPro" id="IPR034035">
    <property type="entry name" value="Astacin-like_dom"/>
</dbReference>
<feature type="domain" description="Peptidase M12A" evidence="15">
    <location>
        <begin position="226"/>
        <end position="423"/>
    </location>
</feature>
<keyword evidence="9" id="KW-0325">Glycoprotein</keyword>
<evidence type="ECO:0000256" key="12">
    <source>
        <dbReference type="SAM" id="Coils"/>
    </source>
</evidence>
<feature type="domain" description="MAM" evidence="14">
    <location>
        <begin position="550"/>
        <end position="712"/>
    </location>
</feature>
<feature type="binding site" evidence="10">
    <location>
        <position position="329"/>
    </location>
    <ligand>
        <name>Zn(2+)</name>
        <dbReference type="ChEBI" id="CHEBI:29105"/>
        <note>catalytic</note>
    </ligand>
</feature>
<keyword evidence="5 10" id="KW-0862">Zinc</keyword>
<dbReference type="InterPro" id="IPR036383">
    <property type="entry name" value="TSP1_rpt_sf"/>
</dbReference>
<dbReference type="Proteomes" id="UP000594262">
    <property type="component" value="Unplaced"/>
</dbReference>
<evidence type="ECO:0000259" key="14">
    <source>
        <dbReference type="PROSITE" id="PS50060"/>
    </source>
</evidence>
<dbReference type="PRINTS" id="PR00480">
    <property type="entry name" value="ASTACIN"/>
</dbReference>
<dbReference type="CDD" id="cd04280">
    <property type="entry name" value="ZnMc_astacin_like"/>
    <property type="match status" value="1"/>
</dbReference>
<evidence type="ECO:0000256" key="4">
    <source>
        <dbReference type="ARBA" id="ARBA00022801"/>
    </source>
</evidence>
<dbReference type="FunFam" id="2.20.100.10:FF:000001">
    <property type="entry name" value="semaphorin-5A isoform X1"/>
    <property type="match status" value="1"/>
</dbReference>
<dbReference type="AlphaFoldDB" id="A0A7M5VG89"/>
<dbReference type="Pfam" id="PF01400">
    <property type="entry name" value="Astacin"/>
    <property type="match status" value="1"/>
</dbReference>
<evidence type="ECO:0000256" key="13">
    <source>
        <dbReference type="SAM" id="MobiDB-lite"/>
    </source>
</evidence>
<dbReference type="InterPro" id="IPR013320">
    <property type="entry name" value="ConA-like_dom_sf"/>
</dbReference>
<evidence type="ECO:0000256" key="11">
    <source>
        <dbReference type="RuleBase" id="RU361183"/>
    </source>
</evidence>
<evidence type="ECO:0000256" key="5">
    <source>
        <dbReference type="ARBA" id="ARBA00022833"/>
    </source>
</evidence>
<keyword evidence="1 10" id="KW-0645">Protease</keyword>
<dbReference type="GO" id="GO:0016020">
    <property type="term" value="C:membrane"/>
    <property type="evidence" value="ECO:0007669"/>
    <property type="project" value="InterPro"/>
</dbReference>
<keyword evidence="12" id="KW-0175">Coiled coil</keyword>
<dbReference type="Pfam" id="PF00090">
    <property type="entry name" value="TSP_1"/>
    <property type="match status" value="1"/>
</dbReference>
<dbReference type="SUPFAM" id="SSF55486">
    <property type="entry name" value="Metalloproteases ('zincins'), catalytic domain"/>
    <property type="match status" value="1"/>
</dbReference>
<dbReference type="InterPro" id="IPR024079">
    <property type="entry name" value="MetalloPept_cat_dom_sf"/>
</dbReference>
<dbReference type="Pfam" id="PF00629">
    <property type="entry name" value="MAM"/>
    <property type="match status" value="1"/>
</dbReference>
<comment type="cofactor">
    <cofactor evidence="10 11">
        <name>Zn(2+)</name>
        <dbReference type="ChEBI" id="CHEBI:29105"/>
    </cofactor>
    <text evidence="10 11">Binds 1 zinc ion per subunit.</text>
</comment>
<dbReference type="EnsemblMetazoa" id="CLYHEMT011715.4">
    <property type="protein sequence ID" value="CLYHEMP011715.4"/>
    <property type="gene ID" value="CLYHEMG011715"/>
</dbReference>
<feature type="coiled-coil region" evidence="12">
    <location>
        <begin position="204"/>
        <end position="231"/>
    </location>
</feature>
<dbReference type="PROSITE" id="PS50060">
    <property type="entry name" value="MAM_2"/>
    <property type="match status" value="1"/>
</dbReference>
<keyword evidence="3 11" id="KW-0732">Signal</keyword>
<organism evidence="16 17">
    <name type="scientific">Clytia hemisphaerica</name>
    <dbReference type="NCBI Taxonomy" id="252671"/>
    <lineage>
        <taxon>Eukaryota</taxon>
        <taxon>Metazoa</taxon>
        <taxon>Cnidaria</taxon>
        <taxon>Hydrozoa</taxon>
        <taxon>Hydroidolina</taxon>
        <taxon>Leptothecata</taxon>
        <taxon>Obeliida</taxon>
        <taxon>Clytiidae</taxon>
        <taxon>Clytia</taxon>
    </lineage>
</organism>
<evidence type="ECO:0000313" key="16">
    <source>
        <dbReference type="EnsemblMetazoa" id="CLYHEMP011715.4"/>
    </source>
</evidence>
<feature type="binding site" evidence="10">
    <location>
        <position position="323"/>
    </location>
    <ligand>
        <name>Zn(2+)</name>
        <dbReference type="ChEBI" id="CHEBI:29105"/>
        <note>catalytic</note>
    </ligand>
</feature>
<feature type="region of interest" description="Disordered" evidence="13">
    <location>
        <begin position="578"/>
        <end position="597"/>
    </location>
</feature>
<dbReference type="OrthoDB" id="291007at2759"/>
<keyword evidence="17" id="KW-1185">Reference proteome</keyword>
<evidence type="ECO:0000256" key="8">
    <source>
        <dbReference type="ARBA" id="ARBA00023157"/>
    </source>
</evidence>
<evidence type="ECO:0000256" key="2">
    <source>
        <dbReference type="ARBA" id="ARBA00022723"/>
    </source>
</evidence>
<dbReference type="Gene3D" id="2.60.120.200">
    <property type="match status" value="1"/>
</dbReference>
<feature type="active site" evidence="10">
    <location>
        <position position="320"/>
    </location>
</feature>
<reference evidence="16" key="1">
    <citation type="submission" date="2021-01" db="UniProtKB">
        <authorList>
            <consortium name="EnsemblMetazoa"/>
        </authorList>
    </citation>
    <scope>IDENTIFICATION</scope>
</reference>
<keyword evidence="6 10" id="KW-0482">Metalloprotease</keyword>
<dbReference type="GeneID" id="136819299"/>
<feature type="disulfide bond" evidence="10">
    <location>
        <begin position="289"/>
        <end position="311"/>
    </location>
</feature>
<keyword evidence="7" id="KW-0865">Zymogen</keyword>
<dbReference type="CDD" id="cd06263">
    <property type="entry name" value="MAM"/>
    <property type="match status" value="1"/>
</dbReference>
<dbReference type="SMART" id="SM00137">
    <property type="entry name" value="MAM"/>
    <property type="match status" value="1"/>
</dbReference>
<dbReference type="GO" id="GO:0006508">
    <property type="term" value="P:proteolysis"/>
    <property type="evidence" value="ECO:0007669"/>
    <property type="project" value="UniProtKB-KW"/>
</dbReference>
<keyword evidence="4 10" id="KW-0378">Hydrolase</keyword>
<evidence type="ECO:0000256" key="7">
    <source>
        <dbReference type="ARBA" id="ARBA00023145"/>
    </source>
</evidence>
<feature type="disulfide bond" evidence="10">
    <location>
        <begin position="267"/>
        <end position="422"/>
    </location>
</feature>
<name>A0A7M5VG89_9CNID</name>
<dbReference type="FunFam" id="3.40.390.10:FF:000015">
    <property type="entry name" value="Meprin A subunit"/>
    <property type="match status" value="1"/>
</dbReference>
<comment type="caution">
    <text evidence="10">Lacks conserved residue(s) required for the propagation of feature annotation.</text>
</comment>
<evidence type="ECO:0000313" key="17">
    <source>
        <dbReference type="Proteomes" id="UP000594262"/>
    </source>
</evidence>
<feature type="signal peptide" evidence="11">
    <location>
        <begin position="1"/>
        <end position="26"/>
    </location>
</feature>
<keyword evidence="8 10" id="KW-1015">Disulfide bond</keyword>